<protein>
    <submittedName>
        <fullName evidence="1">Putative transcription regulator with HTH domain</fullName>
    </submittedName>
</protein>
<keyword evidence="2" id="KW-1185">Reference proteome</keyword>
<dbReference type="HOGENOM" id="CLU_125852_2_0_0"/>
<sequence>MIKPIKNETDYEKALARIDALMDSEENLDELVILSILVEKYEEEHFPIDTPDPVEAIKFRMEQMGLSNKDIAKTLGGANRASEILNRKRSLTIRMIKNLHNDLDIPYEALISA</sequence>
<dbReference type="OrthoDB" id="9796786at2"/>
<dbReference type="InterPro" id="IPR039060">
    <property type="entry name" value="Antitox_HigA"/>
</dbReference>
<dbReference type="GO" id="GO:0001046">
    <property type="term" value="F:core promoter sequence-specific DNA binding"/>
    <property type="evidence" value="ECO:0007669"/>
    <property type="project" value="TreeGrafter"/>
</dbReference>
<dbReference type="PaxDb" id="522772-Dacet_2671"/>
<dbReference type="InterPro" id="IPR010982">
    <property type="entry name" value="Lambda_DNA-bd_dom_sf"/>
</dbReference>
<dbReference type="PANTHER" id="PTHR40455">
    <property type="entry name" value="ANTITOXIN HIGA"/>
    <property type="match status" value="1"/>
</dbReference>
<evidence type="ECO:0000313" key="1">
    <source>
        <dbReference type="EMBL" id="ADD69428.1"/>
    </source>
</evidence>
<dbReference type="Gene3D" id="1.10.260.40">
    <property type="entry name" value="lambda repressor-like DNA-binding domains"/>
    <property type="match status" value="1"/>
</dbReference>
<dbReference type="GO" id="GO:0006355">
    <property type="term" value="P:regulation of DNA-templated transcription"/>
    <property type="evidence" value="ECO:0007669"/>
    <property type="project" value="InterPro"/>
</dbReference>
<dbReference type="SUPFAM" id="SSF47413">
    <property type="entry name" value="lambda repressor-like DNA-binding domains"/>
    <property type="match status" value="1"/>
</dbReference>
<evidence type="ECO:0000313" key="2">
    <source>
        <dbReference type="Proteomes" id="UP000002012"/>
    </source>
</evidence>
<accession>D4H572</accession>
<dbReference type="EMBL" id="CP001968">
    <property type="protein sequence ID" value="ADD69428.1"/>
    <property type="molecule type" value="Genomic_DNA"/>
</dbReference>
<name>D4H572_DENA2</name>
<reference evidence="1 2" key="1">
    <citation type="journal article" date="2010" name="Stand. Genomic Sci.">
        <title>Complete genome sequence of Denitrovibrio acetiphilus type strain (N2460).</title>
        <authorList>
            <person name="Kiss H."/>
            <person name="Lang E."/>
            <person name="Lapidus A."/>
            <person name="Copeland A."/>
            <person name="Nolan M."/>
            <person name="Glavina Del Rio T."/>
            <person name="Chen F."/>
            <person name="Lucas S."/>
            <person name="Tice H."/>
            <person name="Cheng J.F."/>
            <person name="Han C."/>
            <person name="Goodwin L."/>
            <person name="Pitluck S."/>
            <person name="Liolios K."/>
            <person name="Pati A."/>
            <person name="Ivanova N."/>
            <person name="Mavromatis K."/>
            <person name="Chen A."/>
            <person name="Palaniappan K."/>
            <person name="Land M."/>
            <person name="Hauser L."/>
            <person name="Chang Y.J."/>
            <person name="Jeffries C.D."/>
            <person name="Detter J.C."/>
            <person name="Brettin T."/>
            <person name="Spring S."/>
            <person name="Rohde M."/>
            <person name="Goker M."/>
            <person name="Woyke T."/>
            <person name="Bristow J."/>
            <person name="Eisen J.A."/>
            <person name="Markowitz V."/>
            <person name="Hugenholtz P."/>
            <person name="Kyrpides N.C."/>
            <person name="Klenk H.P."/>
        </authorList>
    </citation>
    <scope>NUCLEOTIDE SEQUENCE [LARGE SCALE GENOMIC DNA]</scope>
    <source>
        <strain evidence="2">DSM 12809 / NBRC 114555 / N2460</strain>
    </source>
</reference>
<gene>
    <name evidence="1" type="ordered locus">Dacet_2671</name>
</gene>
<organism evidence="1 2">
    <name type="scientific">Denitrovibrio acetiphilus (strain DSM 12809 / NBRC 114555 / N2460)</name>
    <dbReference type="NCBI Taxonomy" id="522772"/>
    <lineage>
        <taxon>Bacteria</taxon>
        <taxon>Pseudomonadati</taxon>
        <taxon>Deferribacterota</taxon>
        <taxon>Deferribacteres</taxon>
        <taxon>Deferribacterales</taxon>
        <taxon>Geovibrionaceae</taxon>
        <taxon>Denitrovibrio</taxon>
    </lineage>
</organism>
<dbReference type="AlphaFoldDB" id="D4H572"/>
<dbReference type="Proteomes" id="UP000002012">
    <property type="component" value="Chromosome"/>
</dbReference>
<dbReference type="KEGG" id="dap:Dacet_2671"/>
<dbReference type="eggNOG" id="COG5499">
    <property type="taxonomic scope" value="Bacteria"/>
</dbReference>
<proteinExistence type="predicted"/>
<dbReference type="RefSeq" id="WP_013011922.1">
    <property type="nucleotide sequence ID" value="NC_013943.1"/>
</dbReference>
<dbReference type="PANTHER" id="PTHR40455:SF1">
    <property type="entry name" value="ANTITOXIN HIGA"/>
    <property type="match status" value="1"/>
</dbReference>
<dbReference type="InParanoid" id="D4H572"/>